<sequence length="383" mass="39911">MTMLQVEEPEPAPADRRGSPRGPRRGRWWAVGTVLALLIAPSVSYVRALTYPGQASFTVRTVEWVRDHGGAGLVNMLENWWYSHHAPTGAAPDPASLPTATPTVAGPAAPPALRALAGVPASAGEGTWVAGPRGRSGRPALYTTFVRPDRLHPSVVAGVAALDQSQVRTTLVAGTREPTGLGWPEGGQVPAALRSTLVAAFNAGFKMVDAQGGFVADGRTAVPLRAGAASLVVDRAGTVTVGQWGRDVGFGPDVAAVRQNLALIVAGGRPVPGLDVNAGGTWGSLRNQLQYTWRSGAGVDASGRLIYVGGADLTLSTLAQALADAGVIRGMELDIHPGMVDFFSYRRSASGAPLGSLLLPSMPGPPDRYLKPDQRDFFAVALR</sequence>
<evidence type="ECO:0000256" key="1">
    <source>
        <dbReference type="SAM" id="MobiDB-lite"/>
    </source>
</evidence>
<dbReference type="RefSeq" id="WP_169381195.1">
    <property type="nucleotide sequence ID" value="NZ_JAAXLA010000015.1"/>
</dbReference>
<dbReference type="GO" id="GO:0016798">
    <property type="term" value="F:hydrolase activity, acting on glycosyl bonds"/>
    <property type="evidence" value="ECO:0007669"/>
    <property type="project" value="UniProtKB-KW"/>
</dbReference>
<accession>A0ABX1S859</accession>
<keyword evidence="3" id="KW-1185">Reference proteome</keyword>
<proteinExistence type="predicted"/>
<dbReference type="EMBL" id="JAAXLA010000015">
    <property type="protein sequence ID" value="NMH97745.1"/>
    <property type="molecule type" value="Genomic_DNA"/>
</dbReference>
<reference evidence="2 3" key="1">
    <citation type="submission" date="2020-04" db="EMBL/GenBank/DDBJ databases">
        <authorList>
            <person name="Klaysubun C."/>
            <person name="Duangmal K."/>
            <person name="Lipun K."/>
        </authorList>
    </citation>
    <scope>NUCLEOTIDE SEQUENCE [LARGE SCALE GENOMIC DNA]</scope>
    <source>
        <strain evidence="2 3">K10HN5</strain>
    </source>
</reference>
<name>A0ABX1S859_9PSEU</name>
<protein>
    <submittedName>
        <fullName evidence="2">Phosphodiester glycosidase family protein</fullName>
    </submittedName>
</protein>
<dbReference type="Proteomes" id="UP000820669">
    <property type="component" value="Unassembled WGS sequence"/>
</dbReference>
<evidence type="ECO:0000313" key="3">
    <source>
        <dbReference type="Proteomes" id="UP000820669"/>
    </source>
</evidence>
<evidence type="ECO:0000313" key="2">
    <source>
        <dbReference type="EMBL" id="NMH97745.1"/>
    </source>
</evidence>
<comment type="caution">
    <text evidence="2">The sequence shown here is derived from an EMBL/GenBank/DDBJ whole genome shotgun (WGS) entry which is preliminary data.</text>
</comment>
<gene>
    <name evidence="2" type="ORF">HF526_10545</name>
</gene>
<organism evidence="2 3">
    <name type="scientific">Pseudonocardia acidicola</name>
    <dbReference type="NCBI Taxonomy" id="2724939"/>
    <lineage>
        <taxon>Bacteria</taxon>
        <taxon>Bacillati</taxon>
        <taxon>Actinomycetota</taxon>
        <taxon>Actinomycetes</taxon>
        <taxon>Pseudonocardiales</taxon>
        <taxon>Pseudonocardiaceae</taxon>
        <taxon>Pseudonocardia</taxon>
    </lineage>
</organism>
<keyword evidence="2" id="KW-0326">Glycosidase</keyword>
<keyword evidence="2" id="KW-0378">Hydrolase</keyword>
<feature type="region of interest" description="Disordered" evidence="1">
    <location>
        <begin position="1"/>
        <end position="25"/>
    </location>
</feature>